<proteinExistence type="predicted"/>
<dbReference type="Proteomes" id="UP000218934">
    <property type="component" value="Unassembled WGS sequence"/>
</dbReference>
<protein>
    <submittedName>
        <fullName evidence="2">Nuclear transport factor 2 family protein</fullName>
    </submittedName>
</protein>
<evidence type="ECO:0000313" key="2">
    <source>
        <dbReference type="EMBL" id="PCE41722.1"/>
    </source>
</evidence>
<keyword evidence="3" id="KW-1185">Reference proteome</keyword>
<dbReference type="AlphaFoldDB" id="A0A2A4FVM1"/>
<evidence type="ECO:0000259" key="1">
    <source>
        <dbReference type="Pfam" id="PF13577"/>
    </source>
</evidence>
<accession>A0A2A4FVM1</accession>
<dbReference type="InterPro" id="IPR037401">
    <property type="entry name" value="SnoaL-like"/>
</dbReference>
<dbReference type="InterPro" id="IPR032710">
    <property type="entry name" value="NTF2-like_dom_sf"/>
</dbReference>
<dbReference type="SUPFAM" id="SSF54427">
    <property type="entry name" value="NTF2-like"/>
    <property type="match status" value="1"/>
</dbReference>
<dbReference type="EMBL" id="NWUF01000012">
    <property type="protein sequence ID" value="PCE41722.1"/>
    <property type="molecule type" value="Genomic_DNA"/>
</dbReference>
<dbReference type="OrthoDB" id="7510033at2"/>
<gene>
    <name evidence="2" type="ORF">COO09_13225</name>
</gene>
<reference evidence="2 3" key="1">
    <citation type="submission" date="2017-09" db="EMBL/GenBank/DDBJ databases">
        <title>The Catabolism of 3,6-Dichlorosalicylic acid is Initiated by the Cytochrome P450 Monooxygenase DsmABC in Rhizorhabdus dicambivorans Ndbn-20.</title>
        <authorList>
            <person name="Na L."/>
        </authorList>
    </citation>
    <scope>NUCLEOTIDE SEQUENCE [LARGE SCALE GENOMIC DNA]</scope>
    <source>
        <strain evidence="2 3">Ndbn-20m</strain>
    </source>
</reference>
<name>A0A2A4FVM1_9SPHN</name>
<dbReference type="KEGG" id="rdi:CMV14_18885"/>
<evidence type="ECO:0000313" key="3">
    <source>
        <dbReference type="Proteomes" id="UP000218934"/>
    </source>
</evidence>
<sequence length="147" mass="17024">MSRELYPEEPAMTDRWIRDQLEVRCCIESYSDAVMRRDSGAVMALWADDCRWGVPDMPGLEEVLGKDAIRKAFEDAQALFPFVFLLCVPQHVAIDGDQAVARTYTTETLKDHSGSIRKALGRYDDRLDRIDGRWLFTERIWTMLFSE</sequence>
<dbReference type="Pfam" id="PF13577">
    <property type="entry name" value="SnoaL_4"/>
    <property type="match status" value="1"/>
</dbReference>
<feature type="domain" description="SnoaL-like" evidence="1">
    <location>
        <begin position="17"/>
        <end position="139"/>
    </location>
</feature>
<organism evidence="2 3">
    <name type="scientific">Rhizorhabdus dicambivorans</name>
    <dbReference type="NCBI Taxonomy" id="1850238"/>
    <lineage>
        <taxon>Bacteria</taxon>
        <taxon>Pseudomonadati</taxon>
        <taxon>Pseudomonadota</taxon>
        <taxon>Alphaproteobacteria</taxon>
        <taxon>Sphingomonadales</taxon>
        <taxon>Sphingomonadaceae</taxon>
        <taxon>Rhizorhabdus</taxon>
    </lineage>
</organism>
<comment type="caution">
    <text evidence="2">The sequence shown here is derived from an EMBL/GenBank/DDBJ whole genome shotgun (WGS) entry which is preliminary data.</text>
</comment>
<dbReference type="Gene3D" id="3.10.450.50">
    <property type="match status" value="1"/>
</dbReference>